<dbReference type="Gene3D" id="2.40.10.10">
    <property type="entry name" value="Trypsin-like serine proteases"/>
    <property type="match status" value="2"/>
</dbReference>
<dbReference type="InterPro" id="IPR043504">
    <property type="entry name" value="Peptidase_S1_PA_chymotrypsin"/>
</dbReference>
<keyword evidence="4" id="KW-1185">Reference proteome</keyword>
<protein>
    <submittedName>
        <fullName evidence="3">Trypsin</fullName>
    </submittedName>
</protein>
<dbReference type="InterPro" id="IPR001254">
    <property type="entry name" value="Trypsin_dom"/>
</dbReference>
<dbReference type="GO" id="GO:0004252">
    <property type="term" value="F:serine-type endopeptidase activity"/>
    <property type="evidence" value="ECO:0007669"/>
    <property type="project" value="InterPro"/>
</dbReference>
<sequence length="533" mass="58371">MSQTDALDDLSALLTWSELPTGQFAAAIRIVSPGAKGIRLALRAEKLHPYARFNFVSADGEQVRTVLAMSMIDTLFRTRAATPESPQDALYMGPLTEGDEVTLEILLPVGVSPQAVSFSIPRLSHVEVLPYQEKLLFKQAQSGACNIDVSCRPEWESVAQGVARMLYTDTATAQSYVCTGTLLNNTRSTGTPYFLTANHCLSTESVAATLETYWFYQTDTCGGGISAEAQPRFGSTLLYTDASTDTTLLRLTQQPPAGVIYQGWATGLIGIGETIGGVHHPAGDLQKVSVGQAQGYAYCQTNRCLGADPTIATHIATNWSLGVTEPGSSGSGLFLPYDGRYFLAGQLTGGTSSCDTPSGVDFYGRFDTAYDRALARWLDPDPIDQARSAIYRFYNTQSGTHFMTANTFERDSIIRTAPHFRYEGIAFYAYASGTTGLSPVYRFYNRLADAHFYTISQAERDHVIATQPNFSYEGAAWYAKIATGGESSPLYRFYNLISGTHFYTTSEAEKNHIRSNLPSYRYEGVGYYTWVSN</sequence>
<dbReference type="PANTHER" id="PTHR36234:SF5">
    <property type="entry name" value="LYSYL ENDOPEPTIDASE"/>
    <property type="match status" value="1"/>
</dbReference>
<dbReference type="InterPro" id="IPR009003">
    <property type="entry name" value="Peptidase_S1_PA"/>
</dbReference>
<dbReference type="AlphaFoldDB" id="A0A1H1X1X6"/>
<feature type="domain" description="DUF5648" evidence="2">
    <location>
        <begin position="390"/>
        <end position="529"/>
    </location>
</feature>
<name>A0A1H1X1X6_9GAMM</name>
<dbReference type="Pfam" id="PF00089">
    <property type="entry name" value="Trypsin"/>
    <property type="match status" value="1"/>
</dbReference>
<dbReference type="PANTHER" id="PTHR36234">
    <property type="entry name" value="LYSYL ENDOPEPTIDASE"/>
    <property type="match status" value="1"/>
</dbReference>
<dbReference type="STRING" id="487184.SAMN05216421_2743"/>
<feature type="domain" description="Peptidase S1" evidence="1">
    <location>
        <begin position="175"/>
        <end position="369"/>
    </location>
</feature>
<evidence type="ECO:0000259" key="2">
    <source>
        <dbReference type="Pfam" id="PF18885"/>
    </source>
</evidence>
<accession>A0A1H1X1X6</accession>
<evidence type="ECO:0000259" key="1">
    <source>
        <dbReference type="Pfam" id="PF00089"/>
    </source>
</evidence>
<dbReference type="SUPFAM" id="SSF50494">
    <property type="entry name" value="Trypsin-like serine proteases"/>
    <property type="match status" value="1"/>
</dbReference>
<gene>
    <name evidence="3" type="ORF">SAMN05216421_2743</name>
</gene>
<organism evidence="3 4">
    <name type="scientific">Halopseudomonas xinjiangensis</name>
    <dbReference type="NCBI Taxonomy" id="487184"/>
    <lineage>
        <taxon>Bacteria</taxon>
        <taxon>Pseudomonadati</taxon>
        <taxon>Pseudomonadota</taxon>
        <taxon>Gammaproteobacteria</taxon>
        <taxon>Pseudomonadales</taxon>
        <taxon>Pseudomonadaceae</taxon>
        <taxon>Halopseudomonas</taxon>
    </lineage>
</organism>
<dbReference type="GO" id="GO:0006508">
    <property type="term" value="P:proteolysis"/>
    <property type="evidence" value="ECO:0007669"/>
    <property type="project" value="InterPro"/>
</dbReference>
<reference evidence="4" key="1">
    <citation type="submission" date="2016-10" db="EMBL/GenBank/DDBJ databases">
        <authorList>
            <person name="Varghese N."/>
            <person name="Submissions S."/>
        </authorList>
    </citation>
    <scope>NUCLEOTIDE SEQUENCE [LARGE SCALE GENOMIC DNA]</scope>
    <source>
        <strain evidence="4">NRRL B-51270</strain>
    </source>
</reference>
<dbReference type="InterPro" id="IPR043708">
    <property type="entry name" value="DUF5648"/>
</dbReference>
<evidence type="ECO:0000313" key="4">
    <source>
        <dbReference type="Proteomes" id="UP000243207"/>
    </source>
</evidence>
<evidence type="ECO:0000313" key="3">
    <source>
        <dbReference type="EMBL" id="SDT03367.1"/>
    </source>
</evidence>
<dbReference type="EMBL" id="LT629736">
    <property type="protein sequence ID" value="SDT03367.1"/>
    <property type="molecule type" value="Genomic_DNA"/>
</dbReference>
<dbReference type="Proteomes" id="UP000243207">
    <property type="component" value="Chromosome I"/>
</dbReference>
<dbReference type="Pfam" id="PF18885">
    <property type="entry name" value="DUF5648"/>
    <property type="match status" value="1"/>
</dbReference>
<proteinExistence type="predicted"/>